<name>A0A7U8C427_NEPCE</name>
<evidence type="ECO:0000313" key="2">
    <source>
        <dbReference type="Proteomes" id="UP000002171"/>
    </source>
</evidence>
<dbReference type="OrthoDB" id="6120657at2"/>
<comment type="caution">
    <text evidence="1">The sequence shown here is derived from an EMBL/GenBank/DDBJ whole genome shotgun (WGS) entry which is preliminary data.</text>
</comment>
<sequence length="72" mass="8532">MSDNERIDRDFNLRDDEEKKAFLEQTWCDQCQEVNLGMVEPEEYELNDIIFIEGKCAKCGHIILTEITDDEF</sequence>
<organism evidence="1 2">
    <name type="scientific">Neptuniibacter caesariensis</name>
    <dbReference type="NCBI Taxonomy" id="207954"/>
    <lineage>
        <taxon>Bacteria</taxon>
        <taxon>Pseudomonadati</taxon>
        <taxon>Pseudomonadota</taxon>
        <taxon>Gammaproteobacteria</taxon>
        <taxon>Oceanospirillales</taxon>
        <taxon>Oceanospirillaceae</taxon>
        <taxon>Neptuniibacter</taxon>
    </lineage>
</organism>
<dbReference type="AlphaFoldDB" id="A0A7U8C427"/>
<dbReference type="EMBL" id="AAOW01000034">
    <property type="protein sequence ID" value="EAR59735.1"/>
    <property type="molecule type" value="Genomic_DNA"/>
</dbReference>
<accession>A0A7U8C427</accession>
<reference evidence="1 2" key="1">
    <citation type="submission" date="2006-02" db="EMBL/GenBank/DDBJ databases">
        <authorList>
            <person name="Pinhassi J."/>
            <person name="Pedros-Alio C."/>
            <person name="Ferriera S."/>
            <person name="Johnson J."/>
            <person name="Kravitz S."/>
            <person name="Halpern A."/>
            <person name="Remington K."/>
            <person name="Beeson K."/>
            <person name="Tran B."/>
            <person name="Rogers Y.-H."/>
            <person name="Friedman R."/>
            <person name="Venter J.C."/>
        </authorList>
    </citation>
    <scope>NUCLEOTIDE SEQUENCE [LARGE SCALE GENOMIC DNA]</scope>
    <source>
        <strain evidence="1 2">MED92</strain>
    </source>
</reference>
<evidence type="ECO:0000313" key="1">
    <source>
        <dbReference type="EMBL" id="EAR59735.1"/>
    </source>
</evidence>
<protein>
    <submittedName>
        <fullName evidence="1">Uncharacterized protein</fullName>
    </submittedName>
</protein>
<gene>
    <name evidence="1" type="ORF">MED92_12421</name>
</gene>
<dbReference type="RefSeq" id="WP_007020150.1">
    <property type="nucleotide sequence ID" value="NZ_CH724125.1"/>
</dbReference>
<proteinExistence type="predicted"/>
<keyword evidence="2" id="KW-1185">Reference proteome</keyword>
<dbReference type="Proteomes" id="UP000002171">
    <property type="component" value="Unassembled WGS sequence"/>
</dbReference>